<name>A0A1B1AI65_9PROT</name>
<dbReference type="RefSeq" id="WP_066770946.1">
    <property type="nucleotide sequence ID" value="NZ_CP013244.1"/>
</dbReference>
<keyword evidence="2" id="KW-1185">Reference proteome</keyword>
<dbReference type="STRING" id="1759059.ATE48_10155"/>
<dbReference type="AlphaFoldDB" id="A0A1B1AI65"/>
<reference evidence="1 2" key="1">
    <citation type="submission" date="2015-11" db="EMBL/GenBank/DDBJ databases">
        <title>Whole-Genome Sequence of Candidatus Oderbacter manganicum from the National Park Lower Oder Valley, Germany.</title>
        <authorList>
            <person name="Braun B."/>
            <person name="Liere K."/>
            <person name="Szewzyk U."/>
        </authorList>
    </citation>
    <scope>NUCLEOTIDE SEQUENCE [LARGE SCALE GENOMIC DNA]</scope>
    <source>
        <strain evidence="1 2">OTSz_A_272</strain>
    </source>
</reference>
<dbReference type="Proteomes" id="UP000092498">
    <property type="component" value="Chromosome"/>
</dbReference>
<dbReference type="InParanoid" id="A0A1B1AI65"/>
<evidence type="ECO:0000313" key="2">
    <source>
        <dbReference type="Proteomes" id="UP000092498"/>
    </source>
</evidence>
<accession>A0A1B1AI65</accession>
<sequence>MLTRELVVAVGVGLTAEILVKLSEALADGSLVSAIWSQMPYSRRANITRTKTGAQDIERACLTQEQLSPEEQARQLTLLRKIVAGTHNA</sequence>
<evidence type="ECO:0000313" key="1">
    <source>
        <dbReference type="EMBL" id="ANP46254.1"/>
    </source>
</evidence>
<organism evidence="1 2">
    <name type="scientific">Candidatus Viadribacter manganicus</name>
    <dbReference type="NCBI Taxonomy" id="1759059"/>
    <lineage>
        <taxon>Bacteria</taxon>
        <taxon>Pseudomonadati</taxon>
        <taxon>Pseudomonadota</taxon>
        <taxon>Alphaproteobacteria</taxon>
        <taxon>Hyphomonadales</taxon>
        <taxon>Hyphomonadaceae</taxon>
        <taxon>Candidatus Viadribacter</taxon>
    </lineage>
</organism>
<gene>
    <name evidence="1" type="ORF">ATE48_10155</name>
</gene>
<dbReference type="KEGG" id="cbot:ATE48_10155"/>
<protein>
    <submittedName>
        <fullName evidence="1">Uncharacterized protein</fullName>
    </submittedName>
</protein>
<proteinExistence type="predicted"/>
<dbReference type="EMBL" id="CP013244">
    <property type="protein sequence ID" value="ANP46254.1"/>
    <property type="molecule type" value="Genomic_DNA"/>
</dbReference>